<name>A0AAN9XWG9_PSOTE</name>
<evidence type="ECO:0000256" key="1">
    <source>
        <dbReference type="ARBA" id="ARBA00004413"/>
    </source>
</evidence>
<organism evidence="5 6">
    <name type="scientific">Psophocarpus tetragonolobus</name>
    <name type="common">Winged bean</name>
    <name type="synonym">Dolichos tetragonolobus</name>
    <dbReference type="NCBI Taxonomy" id="3891"/>
    <lineage>
        <taxon>Eukaryota</taxon>
        <taxon>Viridiplantae</taxon>
        <taxon>Streptophyta</taxon>
        <taxon>Embryophyta</taxon>
        <taxon>Tracheophyta</taxon>
        <taxon>Spermatophyta</taxon>
        <taxon>Magnoliopsida</taxon>
        <taxon>eudicotyledons</taxon>
        <taxon>Gunneridae</taxon>
        <taxon>Pentapetalae</taxon>
        <taxon>rosids</taxon>
        <taxon>fabids</taxon>
        <taxon>Fabales</taxon>
        <taxon>Fabaceae</taxon>
        <taxon>Papilionoideae</taxon>
        <taxon>50 kb inversion clade</taxon>
        <taxon>NPAAA clade</taxon>
        <taxon>indigoferoid/millettioid clade</taxon>
        <taxon>Phaseoleae</taxon>
        <taxon>Psophocarpus</taxon>
    </lineage>
</organism>
<feature type="repeat" description="ANK" evidence="2">
    <location>
        <begin position="119"/>
        <end position="146"/>
    </location>
</feature>
<accession>A0AAN9XWG9</accession>
<keyword evidence="3" id="KW-0472">Membrane</keyword>
<dbReference type="InterPro" id="IPR002110">
    <property type="entry name" value="Ankyrin_rpt"/>
</dbReference>
<evidence type="ECO:0000256" key="2">
    <source>
        <dbReference type="PROSITE-ProRule" id="PRU00023"/>
    </source>
</evidence>
<dbReference type="GO" id="GO:0005886">
    <property type="term" value="C:plasma membrane"/>
    <property type="evidence" value="ECO:0007669"/>
    <property type="project" value="UniProtKB-SubCell"/>
</dbReference>
<dbReference type="SUPFAM" id="SSF48403">
    <property type="entry name" value="Ankyrin repeat"/>
    <property type="match status" value="1"/>
</dbReference>
<evidence type="ECO:0000313" key="6">
    <source>
        <dbReference type="Proteomes" id="UP001386955"/>
    </source>
</evidence>
<dbReference type="SMART" id="SM00248">
    <property type="entry name" value="ANK"/>
    <property type="match status" value="5"/>
</dbReference>
<keyword evidence="6" id="KW-1185">Reference proteome</keyword>
<dbReference type="InterPro" id="IPR026961">
    <property type="entry name" value="PGG_dom"/>
</dbReference>
<dbReference type="Proteomes" id="UP001386955">
    <property type="component" value="Unassembled WGS sequence"/>
</dbReference>
<feature type="transmembrane region" description="Helical" evidence="3">
    <location>
        <begin position="339"/>
        <end position="358"/>
    </location>
</feature>
<dbReference type="PROSITE" id="PS50088">
    <property type="entry name" value="ANK_REPEAT"/>
    <property type="match status" value="1"/>
</dbReference>
<dbReference type="EMBL" id="JAYMYS010000001">
    <property type="protein sequence ID" value="KAK7412606.1"/>
    <property type="molecule type" value="Genomic_DNA"/>
</dbReference>
<sequence>MMTCDSVYYEPCVCQSIPCSIFFLNKYHEVYTQESKRSIIFNIFLRNTKFISLNNSGQWREALEEYKKKPGALEAKITKVEDSVLHVAVYVGQTCFLSRVLDNIDKEVCLNILYMQNSQGNTPLHLAAQLGNVDMCRIIAKRDSNLISCLNKQGETPLFMAALHGKRDAFFSLHRLQPIPLPHPLSFVTKTNGDTILHSTICSEYFGLALQIIELYPNLVNCVNQDGLSPLQVLAGKPNCFKTSTRMELLQRIVYNCSVVDEIEKAENVRYNEIDPTHHYPMNYETCNTFLSILKSTSLGTASNDEENNSLQISEQEQAKKLEKKGYRFPPNWGATIRFLTHMLKILLIICGVGASWIGKIQRKKVKHILAKKVMNELIRRSSSMHKYHDYNGIGVDDNDRGKINSSKEKEKSRRRDSPILIAAKMGVTEMVEKILETDPVAIHEVDADNKNVVLLAIENRQPHVYSLLNKRSINIIKETAFRQVDNQGNSALHLAATYRSHKPWRVPGAAMQMQWEYKWYKLVKDSMPPNFYERYNKNGQTAKQLFISTHERLAKEGGKWLTKTSESCSVVAALVATVAFTTSTAIPGGPNQDTGYPLFRGKPAFNLFAVTSLIALCSSVTALVLFLSILTSRFQEKDFAMDLPRKLLLGLTTLFASIASVLVSFCAGHFFIVEDELKLAVYPIYAATCLPVSFFAFVQLPLYFDLSLAMIRKVPQRSYKVFYHDLHNRSSQHQTCPLN</sequence>
<feature type="domain" description="PGG" evidence="4">
    <location>
        <begin position="560"/>
        <end position="672"/>
    </location>
</feature>
<dbReference type="AlphaFoldDB" id="A0AAN9XWG9"/>
<comment type="caution">
    <text evidence="5">The sequence shown here is derived from an EMBL/GenBank/DDBJ whole genome shotgun (WGS) entry which is preliminary data.</text>
</comment>
<feature type="transmembrane region" description="Helical" evidence="3">
    <location>
        <begin position="569"/>
        <end position="588"/>
    </location>
</feature>
<gene>
    <name evidence="5" type="ORF">VNO78_04100</name>
</gene>
<keyword evidence="3" id="KW-1133">Transmembrane helix</keyword>
<keyword evidence="2" id="KW-0040">ANK repeat</keyword>
<dbReference type="Pfam" id="PF12796">
    <property type="entry name" value="Ank_2"/>
    <property type="match status" value="1"/>
</dbReference>
<evidence type="ECO:0000256" key="3">
    <source>
        <dbReference type="SAM" id="Phobius"/>
    </source>
</evidence>
<dbReference type="PANTHER" id="PTHR24177">
    <property type="entry name" value="CASKIN"/>
    <property type="match status" value="1"/>
</dbReference>
<dbReference type="PROSITE" id="PS50297">
    <property type="entry name" value="ANK_REP_REGION"/>
    <property type="match status" value="1"/>
</dbReference>
<evidence type="ECO:0000259" key="4">
    <source>
        <dbReference type="Pfam" id="PF13962"/>
    </source>
</evidence>
<comment type="subcellular location">
    <subcellularLocation>
        <location evidence="1">Cell membrane</location>
        <topology evidence="1">Peripheral membrane protein</topology>
        <orientation evidence="1">Cytoplasmic side</orientation>
    </subcellularLocation>
</comment>
<proteinExistence type="predicted"/>
<evidence type="ECO:0000313" key="5">
    <source>
        <dbReference type="EMBL" id="KAK7412606.1"/>
    </source>
</evidence>
<dbReference type="PANTHER" id="PTHR24177:SF470">
    <property type="entry name" value="ANKYRIN REPEAT PROTEIN"/>
    <property type="match status" value="1"/>
</dbReference>
<dbReference type="Gene3D" id="1.25.40.20">
    <property type="entry name" value="Ankyrin repeat-containing domain"/>
    <property type="match status" value="2"/>
</dbReference>
<protein>
    <recommendedName>
        <fullName evidence="4">PGG domain-containing protein</fullName>
    </recommendedName>
</protein>
<feature type="transmembrane region" description="Helical" evidence="3">
    <location>
        <begin position="608"/>
        <end position="628"/>
    </location>
</feature>
<dbReference type="InterPro" id="IPR036770">
    <property type="entry name" value="Ankyrin_rpt-contain_sf"/>
</dbReference>
<keyword evidence="3" id="KW-0812">Transmembrane</keyword>
<feature type="transmembrane region" description="Helical" evidence="3">
    <location>
        <begin position="685"/>
        <end position="705"/>
    </location>
</feature>
<dbReference type="Pfam" id="PF13962">
    <property type="entry name" value="PGG"/>
    <property type="match status" value="1"/>
</dbReference>
<reference evidence="5 6" key="1">
    <citation type="submission" date="2024-01" db="EMBL/GenBank/DDBJ databases">
        <title>The genomes of 5 underutilized Papilionoideae crops provide insights into root nodulation and disease resistanc.</title>
        <authorList>
            <person name="Jiang F."/>
        </authorList>
    </citation>
    <scope>NUCLEOTIDE SEQUENCE [LARGE SCALE GENOMIC DNA]</scope>
    <source>
        <strain evidence="5">DUOXIRENSHENG_FW03</strain>
        <tissue evidence="5">Leaves</tissue>
    </source>
</reference>
<feature type="transmembrane region" description="Helical" evidence="3">
    <location>
        <begin position="648"/>
        <end position="673"/>
    </location>
</feature>